<evidence type="ECO:0000313" key="4">
    <source>
        <dbReference type="Proteomes" id="UP000228930"/>
    </source>
</evidence>
<dbReference type="InterPro" id="IPR036623">
    <property type="entry name" value="Hemimethylated_DNA-bd_sf"/>
</dbReference>
<evidence type="ECO:0000256" key="1">
    <source>
        <dbReference type="NCBIfam" id="TIGR02097"/>
    </source>
</evidence>
<accession>A0A2M6UG06</accession>
<name>A0A2M6UG06_9BRAD</name>
<organism evidence="3 4">
    <name type="scientific">Bradyrhizobium nitroreducens</name>
    <dbReference type="NCBI Taxonomy" id="709803"/>
    <lineage>
        <taxon>Bacteria</taxon>
        <taxon>Pseudomonadati</taxon>
        <taxon>Pseudomonadota</taxon>
        <taxon>Alphaproteobacteria</taxon>
        <taxon>Hyphomicrobiales</taxon>
        <taxon>Nitrobacteraceae</taxon>
        <taxon>Bradyrhizobium</taxon>
    </lineage>
</organism>
<sequence>MSKTRFARYNIGQVIRHRLYAMRGVIFDVDTSFAGTDGEPPADGTSAGLVYRLFADDDEIPYVASIAEHDLEPDDSGEPVRHPGIGTMFEVGEAGNYRWRRHALN</sequence>
<dbReference type="InterPro" id="IPR011722">
    <property type="entry name" value="Hemimethylated_DNA-bd_dom"/>
</dbReference>
<proteinExistence type="predicted"/>
<dbReference type="RefSeq" id="WP_100178672.1">
    <property type="nucleotide sequence ID" value="NZ_LFJC01000003.1"/>
</dbReference>
<dbReference type="SUPFAM" id="SSF141255">
    <property type="entry name" value="YccV-like"/>
    <property type="match status" value="1"/>
</dbReference>
<dbReference type="GO" id="GO:0003677">
    <property type="term" value="F:DNA binding"/>
    <property type="evidence" value="ECO:0007669"/>
    <property type="project" value="UniProtKB-UniRule"/>
</dbReference>
<feature type="domain" description="Hemimethylated DNA-binding" evidence="2">
    <location>
        <begin position="6"/>
        <end position="100"/>
    </location>
</feature>
<reference evidence="3 4" key="1">
    <citation type="submission" date="2015-06" db="EMBL/GenBank/DDBJ databases">
        <title>Comparative genome analysis of nirS-carrying Bradyrhizobium sp. strains.</title>
        <authorList>
            <person name="Ishii S."/>
            <person name="Jang J."/>
            <person name="Nishizawa T."/>
            <person name="Senoo K."/>
        </authorList>
    </citation>
    <scope>NUCLEOTIDE SEQUENCE [LARGE SCALE GENOMIC DNA]</scope>
    <source>
        <strain evidence="3 4">TSA1</strain>
    </source>
</reference>
<dbReference type="Pfam" id="PF08755">
    <property type="entry name" value="YccV-like"/>
    <property type="match status" value="1"/>
</dbReference>
<comment type="caution">
    <text evidence="3">The sequence shown here is derived from an EMBL/GenBank/DDBJ whole genome shotgun (WGS) entry which is preliminary data.</text>
</comment>
<dbReference type="NCBIfam" id="TIGR02097">
    <property type="entry name" value="yccV"/>
    <property type="match status" value="1"/>
</dbReference>
<dbReference type="Gene3D" id="2.30.30.390">
    <property type="entry name" value="Hemimethylated DNA-binding domain"/>
    <property type="match status" value="1"/>
</dbReference>
<dbReference type="Proteomes" id="UP000228930">
    <property type="component" value="Unassembled WGS sequence"/>
</dbReference>
<keyword evidence="4" id="KW-1185">Reference proteome</keyword>
<dbReference type="SMART" id="SM00992">
    <property type="entry name" value="YccV-like"/>
    <property type="match status" value="1"/>
</dbReference>
<gene>
    <name evidence="3" type="ORF">TSA1_24300</name>
</gene>
<evidence type="ECO:0000313" key="3">
    <source>
        <dbReference type="EMBL" id="PIT03542.1"/>
    </source>
</evidence>
<dbReference type="AlphaFoldDB" id="A0A2M6UG06"/>
<dbReference type="EMBL" id="LFJC01000003">
    <property type="protein sequence ID" value="PIT03542.1"/>
    <property type="molecule type" value="Genomic_DNA"/>
</dbReference>
<protein>
    <recommendedName>
        <fullName evidence="1">Heat shock protein HspQ</fullName>
    </recommendedName>
</protein>
<evidence type="ECO:0000259" key="2">
    <source>
        <dbReference type="SMART" id="SM00992"/>
    </source>
</evidence>